<gene>
    <name evidence="1" type="ORF">F9C07_1937</name>
</gene>
<protein>
    <submittedName>
        <fullName evidence="1">Uncharacterized protein</fullName>
    </submittedName>
</protein>
<sequence length="53" mass="6217">MAITPWSRESSMLYFSEHQGCTVCLFLEQLKNINVGIEVLSDAWFLRLTYFDI</sequence>
<name>A0A7U2MG60_ASPFN</name>
<dbReference type="EMBL" id="CP044622">
    <property type="protein sequence ID" value="QRD83131.1"/>
    <property type="molecule type" value="Genomic_DNA"/>
</dbReference>
<organism evidence="1 2">
    <name type="scientific">Aspergillus flavus (strain ATCC 200026 / FGSC A1120 / IAM 13836 / NRRL 3357 / JCM 12722 / SRRC 167)</name>
    <dbReference type="NCBI Taxonomy" id="332952"/>
    <lineage>
        <taxon>Eukaryota</taxon>
        <taxon>Fungi</taxon>
        <taxon>Dikarya</taxon>
        <taxon>Ascomycota</taxon>
        <taxon>Pezizomycotina</taxon>
        <taxon>Eurotiomycetes</taxon>
        <taxon>Eurotiomycetidae</taxon>
        <taxon>Eurotiales</taxon>
        <taxon>Aspergillaceae</taxon>
        <taxon>Aspergillus</taxon>
        <taxon>Aspergillus subgen. Circumdati</taxon>
    </lineage>
</organism>
<proteinExistence type="predicted"/>
<evidence type="ECO:0000313" key="1">
    <source>
        <dbReference type="EMBL" id="QRD83131.1"/>
    </source>
</evidence>
<dbReference type="AlphaFoldDB" id="A0A7U2MG60"/>
<accession>A0A7U2MG60</accession>
<dbReference type="Proteomes" id="UP000596276">
    <property type="component" value="Chromosome 2"/>
</dbReference>
<reference evidence="2" key="1">
    <citation type="journal article" date="2021" name="G3 (Bethesda)">
        <title>Chromosome assembled and annotated genome sequence of Aspergillus flavus NRRL 3357.</title>
        <authorList>
            <person name="Skerker J.M."/>
            <person name="Pianalto K.M."/>
            <person name="Mondo S.J."/>
            <person name="Yang K."/>
            <person name="Arkin A.P."/>
            <person name="Keller N.P."/>
            <person name="Grigoriev I.V."/>
            <person name="Louise Glass N.L."/>
        </authorList>
    </citation>
    <scope>NUCLEOTIDE SEQUENCE [LARGE SCALE GENOMIC DNA]</scope>
    <source>
        <strain evidence="2">ATCC 200026 / FGSC A1120 / IAM 13836 / NRRL 3357 / JCM 12722 / SRRC 167</strain>
    </source>
</reference>
<evidence type="ECO:0000313" key="2">
    <source>
        <dbReference type="Proteomes" id="UP000596276"/>
    </source>
</evidence>
<dbReference type="VEuPathDB" id="FungiDB:F9C07_1937"/>
<keyword evidence="2" id="KW-1185">Reference proteome</keyword>